<name>A0A1H5B9U5_9PSED</name>
<evidence type="ECO:0000313" key="2">
    <source>
        <dbReference type="EMBL" id="SED50854.1"/>
    </source>
</evidence>
<keyword evidence="2" id="KW-0687">Ribonucleoprotein</keyword>
<dbReference type="AlphaFoldDB" id="A0A1H5B9U5"/>
<accession>A0A1H5B9U5</accession>
<dbReference type="SUPFAM" id="SSF55729">
    <property type="entry name" value="Acyl-CoA N-acyltransferases (Nat)"/>
    <property type="match status" value="1"/>
</dbReference>
<keyword evidence="2" id="KW-0689">Ribosomal protein</keyword>
<feature type="domain" description="N-acetyltransferase" evidence="1">
    <location>
        <begin position="12"/>
        <end position="165"/>
    </location>
</feature>
<organism evidence="2 3">
    <name type="scientific">Pseudomonas migulae</name>
    <dbReference type="NCBI Taxonomy" id="78543"/>
    <lineage>
        <taxon>Bacteria</taxon>
        <taxon>Pseudomonadati</taxon>
        <taxon>Pseudomonadota</taxon>
        <taxon>Gammaproteobacteria</taxon>
        <taxon>Pseudomonadales</taxon>
        <taxon>Pseudomonadaceae</taxon>
        <taxon>Pseudomonas</taxon>
    </lineage>
</organism>
<dbReference type="InterPro" id="IPR000182">
    <property type="entry name" value="GNAT_dom"/>
</dbReference>
<reference evidence="2 3" key="1">
    <citation type="submission" date="2016-10" db="EMBL/GenBank/DDBJ databases">
        <authorList>
            <person name="de Groot N.N."/>
        </authorList>
    </citation>
    <scope>NUCLEOTIDE SEQUENCE [LARGE SCALE GENOMIC DNA]</scope>
    <source>
        <strain evidence="2 3">BS3662</strain>
    </source>
</reference>
<sequence length="165" mass="18330">MTSSDSVSADGLVVRPSRANDGPFLHSLYQSARPDLQWIDGERDVVEHVVAQQFQVQEQGLGEHFPNALHYVIEKLGTAIGALTTDFGPNEIRVLYLTFIPPARGQGYGRAVLQGVQKAAQQIRCPVATVVWANNAHARQHYLAQGFQVEERNPAAERLVWYPKI</sequence>
<dbReference type="Proteomes" id="UP000198985">
    <property type="component" value="Unassembled WGS sequence"/>
</dbReference>
<dbReference type="EMBL" id="FNTY01000001">
    <property type="protein sequence ID" value="SED50854.1"/>
    <property type="molecule type" value="Genomic_DNA"/>
</dbReference>
<dbReference type="Gene3D" id="3.40.630.30">
    <property type="match status" value="1"/>
</dbReference>
<dbReference type="InterPro" id="IPR016181">
    <property type="entry name" value="Acyl_CoA_acyltransferase"/>
</dbReference>
<dbReference type="GO" id="GO:0005840">
    <property type="term" value="C:ribosome"/>
    <property type="evidence" value="ECO:0007669"/>
    <property type="project" value="UniProtKB-KW"/>
</dbReference>
<dbReference type="RefSeq" id="WP_084323365.1">
    <property type="nucleotide sequence ID" value="NZ_FNTY01000001.1"/>
</dbReference>
<dbReference type="GO" id="GO:0016747">
    <property type="term" value="F:acyltransferase activity, transferring groups other than amino-acyl groups"/>
    <property type="evidence" value="ECO:0007669"/>
    <property type="project" value="InterPro"/>
</dbReference>
<dbReference type="Pfam" id="PF00583">
    <property type="entry name" value="Acetyltransf_1"/>
    <property type="match status" value="1"/>
</dbReference>
<dbReference type="CDD" id="cd04301">
    <property type="entry name" value="NAT_SF"/>
    <property type="match status" value="1"/>
</dbReference>
<evidence type="ECO:0000313" key="3">
    <source>
        <dbReference type="Proteomes" id="UP000198985"/>
    </source>
</evidence>
<dbReference type="PROSITE" id="PS51186">
    <property type="entry name" value="GNAT"/>
    <property type="match status" value="1"/>
</dbReference>
<proteinExistence type="predicted"/>
<protein>
    <submittedName>
        <fullName evidence="2">Ribosomal protein S18 acetylase RimI</fullName>
    </submittedName>
</protein>
<evidence type="ECO:0000259" key="1">
    <source>
        <dbReference type="PROSITE" id="PS51186"/>
    </source>
</evidence>
<gene>
    <name evidence="2" type="ORF">SAMN04490194_0593</name>
</gene>